<sequence length="309" mass="32231">MTALGALSLVAAALFMTLEARGNWSFVLPFRATKLAGLVLVAVAVAVATVVFQTITRNRILTPGIMGFGALYVLIQTVLVFGLGSARVAGIDPRALFAAEVALMLVFAGLLFRALFGGSTRSLHLLLLVGIVCGTLFASIAGLLQRLIDPGEFLILQDRLFASFNGIDDTLLGTAAIVVAAVCAVLWRWLPVLDVLALGREHAIALGVAQDRMVALALGLVTILVAVSTALVGPIAFLGLLVANLAYMLLPTARHAVLLPGAALIAVICLVGGQTLLERVLSYDTVLAVVIEFAGGLVFLLLVIKGATR</sequence>
<dbReference type="InterPro" id="IPR037294">
    <property type="entry name" value="ABC_BtuC-like"/>
</dbReference>
<evidence type="ECO:0000256" key="3">
    <source>
        <dbReference type="ARBA" id="ARBA00022448"/>
    </source>
</evidence>
<dbReference type="PANTHER" id="PTHR30472:SF19">
    <property type="entry name" value="PETROBACTIN IMPORT SYSTEM PERMEASE PROTEIN YCLO"/>
    <property type="match status" value="1"/>
</dbReference>
<feature type="transmembrane region" description="Helical" evidence="8">
    <location>
        <begin position="283"/>
        <end position="304"/>
    </location>
</feature>
<evidence type="ECO:0000256" key="7">
    <source>
        <dbReference type="ARBA" id="ARBA00023136"/>
    </source>
</evidence>
<feature type="transmembrane region" description="Helical" evidence="8">
    <location>
        <begin position="95"/>
        <end position="116"/>
    </location>
</feature>
<dbReference type="GO" id="GO:0033214">
    <property type="term" value="P:siderophore-iron import into cell"/>
    <property type="evidence" value="ECO:0007669"/>
    <property type="project" value="TreeGrafter"/>
</dbReference>
<evidence type="ECO:0000313" key="10">
    <source>
        <dbReference type="Proteomes" id="UP000199585"/>
    </source>
</evidence>
<evidence type="ECO:0000313" key="9">
    <source>
        <dbReference type="EMBL" id="SEN70372.1"/>
    </source>
</evidence>
<keyword evidence="6 8" id="KW-1133">Transmembrane helix</keyword>
<accession>A0A1H8IPS7</accession>
<evidence type="ECO:0000256" key="4">
    <source>
        <dbReference type="ARBA" id="ARBA00022475"/>
    </source>
</evidence>
<protein>
    <submittedName>
        <fullName evidence="9">Iron complex transport system permease protein</fullName>
    </submittedName>
</protein>
<evidence type="ECO:0000256" key="8">
    <source>
        <dbReference type="SAM" id="Phobius"/>
    </source>
</evidence>
<dbReference type="STRING" id="245187.SAMN04488003_12721"/>
<dbReference type="OrthoDB" id="9796260at2"/>
<feature type="transmembrane region" description="Helical" evidence="8">
    <location>
        <begin position="170"/>
        <end position="190"/>
    </location>
</feature>
<dbReference type="AlphaFoldDB" id="A0A1H8IPS7"/>
<dbReference type="SUPFAM" id="SSF81345">
    <property type="entry name" value="ABC transporter involved in vitamin B12 uptake, BtuC"/>
    <property type="match status" value="1"/>
</dbReference>
<dbReference type="Proteomes" id="UP000199585">
    <property type="component" value="Unassembled WGS sequence"/>
</dbReference>
<dbReference type="Gene3D" id="1.10.3470.10">
    <property type="entry name" value="ABC transporter involved in vitamin B12 uptake, BtuC"/>
    <property type="match status" value="1"/>
</dbReference>
<dbReference type="EMBL" id="FOCI01000027">
    <property type="protein sequence ID" value="SEN70372.1"/>
    <property type="molecule type" value="Genomic_DNA"/>
</dbReference>
<evidence type="ECO:0000256" key="1">
    <source>
        <dbReference type="ARBA" id="ARBA00004651"/>
    </source>
</evidence>
<organism evidence="9 10">
    <name type="scientific">Loktanella fryxellensis</name>
    <dbReference type="NCBI Taxonomy" id="245187"/>
    <lineage>
        <taxon>Bacteria</taxon>
        <taxon>Pseudomonadati</taxon>
        <taxon>Pseudomonadota</taxon>
        <taxon>Alphaproteobacteria</taxon>
        <taxon>Rhodobacterales</taxon>
        <taxon>Roseobacteraceae</taxon>
        <taxon>Loktanella</taxon>
    </lineage>
</organism>
<comment type="subcellular location">
    <subcellularLocation>
        <location evidence="1">Cell membrane</location>
        <topology evidence="1">Multi-pass membrane protein</topology>
    </subcellularLocation>
</comment>
<feature type="transmembrane region" description="Helical" evidence="8">
    <location>
        <begin position="257"/>
        <end position="277"/>
    </location>
</feature>
<name>A0A1H8IPS7_9RHOB</name>
<keyword evidence="10" id="KW-1185">Reference proteome</keyword>
<keyword evidence="5 8" id="KW-0812">Transmembrane</keyword>
<proteinExistence type="inferred from homology"/>
<comment type="similarity">
    <text evidence="2">Belongs to the binding-protein-dependent transport system permease family. FecCD subfamily.</text>
</comment>
<dbReference type="GO" id="GO:0022857">
    <property type="term" value="F:transmembrane transporter activity"/>
    <property type="evidence" value="ECO:0007669"/>
    <property type="project" value="InterPro"/>
</dbReference>
<feature type="transmembrane region" description="Helical" evidence="8">
    <location>
        <begin position="202"/>
        <end position="225"/>
    </location>
</feature>
<reference evidence="9 10" key="1">
    <citation type="submission" date="2016-10" db="EMBL/GenBank/DDBJ databases">
        <authorList>
            <person name="de Groot N.N."/>
        </authorList>
    </citation>
    <scope>NUCLEOTIDE SEQUENCE [LARGE SCALE GENOMIC DNA]</scope>
    <source>
        <strain evidence="9 10">DSM 16213</strain>
    </source>
</reference>
<feature type="transmembrane region" description="Helical" evidence="8">
    <location>
        <begin position="123"/>
        <end position="144"/>
    </location>
</feature>
<evidence type="ECO:0000256" key="5">
    <source>
        <dbReference type="ARBA" id="ARBA00022692"/>
    </source>
</evidence>
<dbReference type="Pfam" id="PF01032">
    <property type="entry name" value="FecCD"/>
    <property type="match status" value="1"/>
</dbReference>
<dbReference type="GO" id="GO:0005886">
    <property type="term" value="C:plasma membrane"/>
    <property type="evidence" value="ECO:0007669"/>
    <property type="project" value="UniProtKB-SubCell"/>
</dbReference>
<dbReference type="PANTHER" id="PTHR30472">
    <property type="entry name" value="FERRIC ENTEROBACTIN TRANSPORT SYSTEM PERMEASE PROTEIN"/>
    <property type="match status" value="1"/>
</dbReference>
<keyword evidence="7 8" id="KW-0472">Membrane</keyword>
<gene>
    <name evidence="9" type="ORF">SAMN04488003_12721</name>
</gene>
<feature type="transmembrane region" description="Helical" evidence="8">
    <location>
        <begin position="36"/>
        <end position="56"/>
    </location>
</feature>
<keyword evidence="3" id="KW-0813">Transport</keyword>
<evidence type="ECO:0000256" key="6">
    <source>
        <dbReference type="ARBA" id="ARBA00022989"/>
    </source>
</evidence>
<evidence type="ECO:0000256" key="2">
    <source>
        <dbReference type="ARBA" id="ARBA00007935"/>
    </source>
</evidence>
<keyword evidence="4" id="KW-1003">Cell membrane</keyword>
<dbReference type="InterPro" id="IPR000522">
    <property type="entry name" value="ABC_transptr_permease_BtuC"/>
</dbReference>
<feature type="transmembrane region" description="Helical" evidence="8">
    <location>
        <begin position="68"/>
        <end position="89"/>
    </location>
</feature>
<dbReference type="RefSeq" id="WP_089905295.1">
    <property type="nucleotide sequence ID" value="NZ_FOCI01000027.1"/>
</dbReference>